<keyword evidence="1" id="KW-0472">Membrane</keyword>
<reference evidence="3" key="1">
    <citation type="submission" date="2022-09" db="EMBL/GenBank/DDBJ databases">
        <title>Eubacterium sp. LFL-14 isolated from human feces.</title>
        <authorList>
            <person name="Liu F."/>
        </authorList>
    </citation>
    <scope>NUCLEOTIDE SEQUENCE</scope>
    <source>
        <strain evidence="3">LFL-14</strain>
    </source>
</reference>
<dbReference type="CDD" id="cd16935">
    <property type="entry name" value="HATPase_AgrC-ComD-like"/>
    <property type="match status" value="1"/>
</dbReference>
<proteinExistence type="predicted"/>
<sequence length="435" mass="50539">MKTTILYLLIYIIESLILWWYTSNLFNSKYSKIRNFITLFIGYGFLFLLSFIKSFWTNTIFFTLINFVIILLSYNIKWNVCLFHSIIITSIMSLSEMTIIGLFSQFTNTAISIHPNIKIMITVTLLSKILYFLILRIIAILLNTPTYENGYTSKATALLNVIPIFSIYIYLTLTTVLLCVPISKHFRHMLSSCSAFLLIICILTFYIYNYTQQKAKEFMDLQLQLQKEYDLAEYYKTLFKQDENQKILIHDIRKHLMSIAKLNEQYEHDKISEYLDTILNSPDLQTSVHISDNELLNSLLCHYIQSCKDNNIIFKVDVRKKLLCHLDYSDLTALFCNLLDNAMDACINIQNSYIDLSVTSKENTNITIINVVNSCTVSPTFNKSGMPVSNKKNLLKHGFGLKSVERIVNKYNGNIKMYFNNDKNTFHTIIAIEGR</sequence>
<feature type="transmembrane region" description="Helical" evidence="1">
    <location>
        <begin position="82"/>
        <end position="107"/>
    </location>
</feature>
<feature type="transmembrane region" description="Helical" evidence="1">
    <location>
        <begin position="59"/>
        <end position="76"/>
    </location>
</feature>
<accession>A0ABT2M2M4</accession>
<feature type="domain" description="Sensor histidine kinase NatK-like C-terminal" evidence="2">
    <location>
        <begin position="328"/>
        <end position="425"/>
    </location>
</feature>
<dbReference type="InterPro" id="IPR032834">
    <property type="entry name" value="NatK-like_C"/>
</dbReference>
<feature type="transmembrane region" description="Helical" evidence="1">
    <location>
        <begin position="189"/>
        <end position="208"/>
    </location>
</feature>
<evidence type="ECO:0000259" key="2">
    <source>
        <dbReference type="Pfam" id="PF14501"/>
    </source>
</evidence>
<feature type="transmembrane region" description="Helical" evidence="1">
    <location>
        <begin position="119"/>
        <end position="142"/>
    </location>
</feature>
<dbReference type="SUPFAM" id="SSF55874">
    <property type="entry name" value="ATPase domain of HSP90 chaperone/DNA topoisomerase II/histidine kinase"/>
    <property type="match status" value="1"/>
</dbReference>
<dbReference type="Gene3D" id="3.30.565.10">
    <property type="entry name" value="Histidine kinase-like ATPase, C-terminal domain"/>
    <property type="match status" value="1"/>
</dbReference>
<evidence type="ECO:0000313" key="4">
    <source>
        <dbReference type="Proteomes" id="UP001431199"/>
    </source>
</evidence>
<gene>
    <name evidence="3" type="ORF">N5B56_11880</name>
</gene>
<dbReference type="EMBL" id="JAODBU010000012">
    <property type="protein sequence ID" value="MCT7399771.1"/>
    <property type="molecule type" value="Genomic_DNA"/>
</dbReference>
<evidence type="ECO:0000256" key="1">
    <source>
        <dbReference type="SAM" id="Phobius"/>
    </source>
</evidence>
<keyword evidence="4" id="KW-1185">Reference proteome</keyword>
<evidence type="ECO:0000313" key="3">
    <source>
        <dbReference type="EMBL" id="MCT7399771.1"/>
    </source>
</evidence>
<dbReference type="Proteomes" id="UP001431199">
    <property type="component" value="Unassembled WGS sequence"/>
</dbReference>
<feature type="transmembrane region" description="Helical" evidence="1">
    <location>
        <begin position="33"/>
        <end position="52"/>
    </location>
</feature>
<feature type="transmembrane region" description="Helical" evidence="1">
    <location>
        <begin position="162"/>
        <end position="182"/>
    </location>
</feature>
<organism evidence="3 4">
    <name type="scientific">Eubacterium album</name>
    <dbReference type="NCBI Taxonomy" id="2978477"/>
    <lineage>
        <taxon>Bacteria</taxon>
        <taxon>Bacillati</taxon>
        <taxon>Bacillota</taxon>
        <taxon>Clostridia</taxon>
        <taxon>Eubacteriales</taxon>
        <taxon>Eubacteriaceae</taxon>
        <taxon>Eubacterium</taxon>
    </lineage>
</organism>
<dbReference type="Pfam" id="PF14501">
    <property type="entry name" value="HATPase_c_5"/>
    <property type="match status" value="1"/>
</dbReference>
<keyword evidence="1" id="KW-1133">Transmembrane helix</keyword>
<dbReference type="PANTHER" id="PTHR40448:SF1">
    <property type="entry name" value="TWO-COMPONENT SENSOR HISTIDINE KINASE"/>
    <property type="match status" value="1"/>
</dbReference>
<feature type="transmembrane region" description="Helical" evidence="1">
    <location>
        <begin position="5"/>
        <end position="21"/>
    </location>
</feature>
<name>A0ABT2M2M4_9FIRM</name>
<protein>
    <submittedName>
        <fullName evidence="3">GHKL domain-containing protein</fullName>
    </submittedName>
</protein>
<dbReference type="RefSeq" id="WP_260979046.1">
    <property type="nucleotide sequence ID" value="NZ_JAODBU010000012.1"/>
</dbReference>
<comment type="caution">
    <text evidence="3">The sequence shown here is derived from an EMBL/GenBank/DDBJ whole genome shotgun (WGS) entry which is preliminary data.</text>
</comment>
<dbReference type="InterPro" id="IPR036890">
    <property type="entry name" value="HATPase_C_sf"/>
</dbReference>
<keyword evidence="1" id="KW-0812">Transmembrane</keyword>
<dbReference type="PANTHER" id="PTHR40448">
    <property type="entry name" value="TWO-COMPONENT SENSOR HISTIDINE KINASE"/>
    <property type="match status" value="1"/>
</dbReference>